<dbReference type="FunFam" id="3.30.160.60:FF:000624">
    <property type="entry name" value="zinc finger protein 697"/>
    <property type="match status" value="1"/>
</dbReference>
<comment type="subcellular location">
    <subcellularLocation>
        <location evidence="1">Nucleus</location>
    </subcellularLocation>
</comment>
<dbReference type="Gene3D" id="3.30.160.60">
    <property type="entry name" value="Classic Zinc Finger"/>
    <property type="match status" value="3"/>
</dbReference>
<dbReference type="FunFam" id="3.30.160.60:FF:000018">
    <property type="entry name" value="Krueppel-like factor 15"/>
    <property type="match status" value="1"/>
</dbReference>
<dbReference type="SMART" id="SM00355">
    <property type="entry name" value="ZnF_C2H2"/>
    <property type="match status" value="3"/>
</dbReference>
<gene>
    <name evidence="10" type="ORF">WN55_09502</name>
</gene>
<keyword evidence="2" id="KW-0479">Metal-binding</keyword>
<dbReference type="EMBL" id="KQ434783">
    <property type="protein sequence ID" value="KZC04703.1"/>
    <property type="molecule type" value="Genomic_DNA"/>
</dbReference>
<evidence type="ECO:0000256" key="8">
    <source>
        <dbReference type="SAM" id="MobiDB-lite"/>
    </source>
</evidence>
<accession>A0A154NYK4</accession>
<dbReference type="FunFam" id="3.30.160.60:FF:000021">
    <property type="entry name" value="Basic krueppel-like factor 3"/>
    <property type="match status" value="1"/>
</dbReference>
<reference evidence="10 11" key="1">
    <citation type="submission" date="2015-07" db="EMBL/GenBank/DDBJ databases">
        <title>The genome of Dufourea novaeangliae.</title>
        <authorList>
            <person name="Pan H."/>
            <person name="Kapheim K."/>
        </authorList>
    </citation>
    <scope>NUCLEOTIDE SEQUENCE [LARGE SCALE GENOMIC DNA]</scope>
    <source>
        <strain evidence="10">0120121106</strain>
        <tissue evidence="10">Whole body</tissue>
    </source>
</reference>
<feature type="domain" description="C2H2-type" evidence="9">
    <location>
        <begin position="655"/>
        <end position="684"/>
    </location>
</feature>
<keyword evidence="3" id="KW-0677">Repeat</keyword>
<dbReference type="InterPro" id="IPR013087">
    <property type="entry name" value="Znf_C2H2_type"/>
</dbReference>
<evidence type="ECO:0000256" key="7">
    <source>
        <dbReference type="PROSITE-ProRule" id="PRU00042"/>
    </source>
</evidence>
<evidence type="ECO:0000313" key="10">
    <source>
        <dbReference type="EMBL" id="KZC04703.1"/>
    </source>
</evidence>
<keyword evidence="5" id="KW-0862">Zinc</keyword>
<dbReference type="AlphaFoldDB" id="A0A154NYK4"/>
<feature type="region of interest" description="Disordered" evidence="8">
    <location>
        <begin position="596"/>
        <end position="616"/>
    </location>
</feature>
<name>A0A154NYK4_DUFNO</name>
<evidence type="ECO:0000256" key="4">
    <source>
        <dbReference type="ARBA" id="ARBA00022771"/>
    </source>
</evidence>
<evidence type="ECO:0000256" key="1">
    <source>
        <dbReference type="ARBA" id="ARBA00004123"/>
    </source>
</evidence>
<feature type="region of interest" description="Disordered" evidence="8">
    <location>
        <begin position="255"/>
        <end position="315"/>
    </location>
</feature>
<dbReference type="PANTHER" id="PTHR23235">
    <property type="entry name" value="KRUEPPEL-LIKE TRANSCRIPTION FACTOR"/>
    <property type="match status" value="1"/>
</dbReference>
<dbReference type="PROSITE" id="PS50157">
    <property type="entry name" value="ZINC_FINGER_C2H2_2"/>
    <property type="match status" value="3"/>
</dbReference>
<proteinExistence type="predicted"/>
<protein>
    <submittedName>
        <fullName evidence="10">Krueppel-like factor 5</fullName>
    </submittedName>
</protein>
<dbReference type="GO" id="GO:0000978">
    <property type="term" value="F:RNA polymerase II cis-regulatory region sequence-specific DNA binding"/>
    <property type="evidence" value="ECO:0007669"/>
    <property type="project" value="TreeGrafter"/>
</dbReference>
<organism evidence="10 11">
    <name type="scientific">Dufourea novaeangliae</name>
    <name type="common">Sweat bee</name>
    <dbReference type="NCBI Taxonomy" id="178035"/>
    <lineage>
        <taxon>Eukaryota</taxon>
        <taxon>Metazoa</taxon>
        <taxon>Ecdysozoa</taxon>
        <taxon>Arthropoda</taxon>
        <taxon>Hexapoda</taxon>
        <taxon>Insecta</taxon>
        <taxon>Pterygota</taxon>
        <taxon>Neoptera</taxon>
        <taxon>Endopterygota</taxon>
        <taxon>Hymenoptera</taxon>
        <taxon>Apocrita</taxon>
        <taxon>Aculeata</taxon>
        <taxon>Apoidea</taxon>
        <taxon>Anthophila</taxon>
        <taxon>Halictidae</taxon>
        <taxon>Rophitinae</taxon>
        <taxon>Dufourea</taxon>
    </lineage>
</organism>
<feature type="domain" description="C2H2-type" evidence="9">
    <location>
        <begin position="685"/>
        <end position="714"/>
    </location>
</feature>
<keyword evidence="4 7" id="KW-0863">Zinc-finger</keyword>
<evidence type="ECO:0000256" key="3">
    <source>
        <dbReference type="ARBA" id="ARBA00022737"/>
    </source>
</evidence>
<feature type="region of interest" description="Disordered" evidence="8">
    <location>
        <begin position="478"/>
        <end position="583"/>
    </location>
</feature>
<keyword evidence="6" id="KW-0539">Nucleus</keyword>
<feature type="region of interest" description="Disordered" evidence="8">
    <location>
        <begin position="194"/>
        <end position="234"/>
    </location>
</feature>
<evidence type="ECO:0000256" key="6">
    <source>
        <dbReference type="ARBA" id="ARBA00023242"/>
    </source>
</evidence>
<dbReference type="Pfam" id="PF00096">
    <property type="entry name" value="zf-C2H2"/>
    <property type="match status" value="3"/>
</dbReference>
<dbReference type="OrthoDB" id="6513616at2759"/>
<evidence type="ECO:0000259" key="9">
    <source>
        <dbReference type="PROSITE" id="PS50157"/>
    </source>
</evidence>
<dbReference type="GO" id="GO:0005634">
    <property type="term" value="C:nucleus"/>
    <property type="evidence" value="ECO:0007669"/>
    <property type="project" value="UniProtKB-SubCell"/>
</dbReference>
<keyword evidence="11" id="KW-1185">Reference proteome</keyword>
<dbReference type="SUPFAM" id="SSF57667">
    <property type="entry name" value="beta-beta-alpha zinc fingers"/>
    <property type="match status" value="1"/>
</dbReference>
<dbReference type="GO" id="GO:0008270">
    <property type="term" value="F:zinc ion binding"/>
    <property type="evidence" value="ECO:0007669"/>
    <property type="project" value="UniProtKB-KW"/>
</dbReference>
<evidence type="ECO:0000256" key="2">
    <source>
        <dbReference type="ARBA" id="ARBA00022723"/>
    </source>
</evidence>
<dbReference type="PROSITE" id="PS00028">
    <property type="entry name" value="ZINC_FINGER_C2H2_1"/>
    <property type="match status" value="3"/>
</dbReference>
<dbReference type="PANTHER" id="PTHR23235:SF166">
    <property type="entry name" value="DENDRITIC ARBOR REDUCTION PROTEIN 1"/>
    <property type="match status" value="1"/>
</dbReference>
<dbReference type="Proteomes" id="UP000076502">
    <property type="component" value="Unassembled WGS sequence"/>
</dbReference>
<dbReference type="STRING" id="178035.A0A154NYK4"/>
<feature type="compositionally biased region" description="Low complexity" evidence="8">
    <location>
        <begin position="508"/>
        <end position="582"/>
    </location>
</feature>
<evidence type="ECO:0000256" key="5">
    <source>
        <dbReference type="ARBA" id="ARBA00022833"/>
    </source>
</evidence>
<sequence>MDPRLNQLDLLEMIKNLPLDRRANFDKCMKTEALYNSGLPLGLGFAAVSYFISKKYKLGTTGTIMTTFAGLSGYIVGKVTYSFHCVQKHLPEIAKIIEDAKLHRHRKAMEGSFVQPKELTQEFVDNLNEEQTWSNYDRHSNDDSNQFIDTSYNSYNEELATEKPINLKERITYDDLRRQSRAMLNEGRQRLQSFGAGRGVSGGAKLRGRRDRTKGSIGCPGEKSVLSSDTRTTGIPKRLPVSDWMVPRGLILGRSIWEQREPPGPGSESEPEQERFYDSPPPRMDASLCCLPASAGSGAQHPHPASLPSGGQPTTIQPTYQYADQIVPDRGQPDGLPVQLGCTGPDNWQHQISPVSSVAGAVTAATTTYIDYSWLQMQQTSDLDTLLCRQDLDRLQKLDDDDPDKDARESSMQMEDFFEVGGPVCRPQASFVSSRSHPAGNDDDVFLRPPLWEDITSSIQKLDPENADMLGSQSHVKMETDDVTSPVLSPVEIKTEPTSTPAFKTFPSNNNNNTSNNNNNNNSNNQNSSSNIINPTSITNNNNNSNTGSNNNSNSNTGTNNSNDSSSNHVGVGNQVGGNSSSPLYGSMTRLMYISPLTPPISDPGSPIGAPPRRTPPPPYPQPSIMNPAHRIQHPGITTKFNRRNNPELEKRRVHHCDFIGCTKVYTKSSHLKAHQRIHTGEKPYQCQWPECEWRFARSDELTRHYRKHTGAKPFKCAVCERSFARSDHLALHMKRHLPKQHAK</sequence>
<dbReference type="GO" id="GO:0000981">
    <property type="term" value="F:DNA-binding transcription factor activity, RNA polymerase II-specific"/>
    <property type="evidence" value="ECO:0007669"/>
    <property type="project" value="TreeGrafter"/>
</dbReference>
<feature type="domain" description="C2H2-type" evidence="9">
    <location>
        <begin position="715"/>
        <end position="742"/>
    </location>
</feature>
<evidence type="ECO:0000313" key="11">
    <source>
        <dbReference type="Proteomes" id="UP000076502"/>
    </source>
</evidence>
<dbReference type="InterPro" id="IPR036236">
    <property type="entry name" value="Znf_C2H2_sf"/>
</dbReference>